<evidence type="ECO:0000313" key="1">
    <source>
        <dbReference type="Proteomes" id="UP000887576"/>
    </source>
</evidence>
<accession>A0AC34PWH1</accession>
<proteinExistence type="predicted"/>
<sequence>MKWFVVFFILFFINYSLENSTIYWDQYKNTKFNVHYAPIVTTEPPVIKHLESGLRRPPSFGKLEVIDYIHDEGDTECMTDTELLTALLQNGYTKHRVPDENGVEVTVEFWILEINSISELTSDFEMDFYVNELWYDKNLNFSHLPSCKENVTLDHGSLSKVWMPNNCFITTKFAEIHDSPFKNVFFTLFKNGTIWVNYRVKTKGPCTMDLSNFPMDTQNCSLVYLSFNYNNEEVKLRWNDHRPDPVYLLHDLLLPDFDLKNIIPEIKEIIYPAGKWDTLTVTFTFKRRYAWYFMQAFIPTYLTIFVSWIAFSLSPRAIPARTLLGVNAILAQIFQFGSMRTMLPRVSYIKAIDVWILGSMTFVFASLVELAVIGYQAKKFDQKISRKLVEYDENMLDHSAIYSDSNSVVSNHHSSETIQCCVVTINFLAFLKAQNVDFYAKLLFPAFYSLFNIFYWCYYGLGK</sequence>
<evidence type="ECO:0000313" key="2">
    <source>
        <dbReference type="WBParaSite" id="JU765_v2.g10672.t1"/>
    </source>
</evidence>
<reference evidence="2" key="1">
    <citation type="submission" date="2022-11" db="UniProtKB">
        <authorList>
            <consortium name="WormBaseParasite"/>
        </authorList>
    </citation>
    <scope>IDENTIFICATION</scope>
</reference>
<dbReference type="WBParaSite" id="JU765_v2.g10672.t1">
    <property type="protein sequence ID" value="JU765_v2.g10672.t1"/>
    <property type="gene ID" value="JU765_v2.g10672"/>
</dbReference>
<dbReference type="Proteomes" id="UP000887576">
    <property type="component" value="Unplaced"/>
</dbReference>
<protein>
    <submittedName>
        <fullName evidence="2">Uncharacterized protein</fullName>
    </submittedName>
</protein>
<name>A0AC34PWH1_9BILA</name>
<organism evidence="1 2">
    <name type="scientific">Panagrolaimus sp. JU765</name>
    <dbReference type="NCBI Taxonomy" id="591449"/>
    <lineage>
        <taxon>Eukaryota</taxon>
        <taxon>Metazoa</taxon>
        <taxon>Ecdysozoa</taxon>
        <taxon>Nematoda</taxon>
        <taxon>Chromadorea</taxon>
        <taxon>Rhabditida</taxon>
        <taxon>Tylenchina</taxon>
        <taxon>Panagrolaimomorpha</taxon>
        <taxon>Panagrolaimoidea</taxon>
        <taxon>Panagrolaimidae</taxon>
        <taxon>Panagrolaimus</taxon>
    </lineage>
</organism>